<keyword evidence="1" id="KW-1133">Transmembrane helix</keyword>
<keyword evidence="1" id="KW-0812">Transmembrane</keyword>
<gene>
    <name evidence="2" type="ORF">OMES3154_00734</name>
</gene>
<dbReference type="AlphaFoldDB" id="A0A6I8MB12"/>
<reference evidence="2 3" key="1">
    <citation type="submission" date="2019-10" db="EMBL/GenBank/DDBJ databases">
        <authorList>
            <person name="Blom J."/>
        </authorList>
    </citation>
    <scope>NUCLEOTIDE SEQUENCE [LARGE SCALE GENOMIC DNA]</scope>
    <source>
        <strain evidence="2 3">ES3154-GLU</strain>
    </source>
</reference>
<sequence>MITTYQNKGSLIIEHLLSLLFILLFIFILYININSFNISRLKISDSRSITNTLRVLDSINEKISNSKTKKLIANRLELDDISIIFDDNSVFVVKNIGGNKFKMIENKKIRLELHKNLLVIRVGDIYKLVSIR</sequence>
<name>A0A6I8MB12_9FUSO</name>
<keyword evidence="1" id="KW-0472">Membrane</keyword>
<dbReference type="Proteomes" id="UP000419017">
    <property type="component" value="Unassembled WGS sequence"/>
</dbReference>
<evidence type="ECO:0000313" key="2">
    <source>
        <dbReference type="EMBL" id="VWL85449.1"/>
    </source>
</evidence>
<proteinExistence type="predicted"/>
<feature type="transmembrane region" description="Helical" evidence="1">
    <location>
        <begin position="12"/>
        <end position="33"/>
    </location>
</feature>
<keyword evidence="3" id="KW-1185">Reference proteome</keyword>
<evidence type="ECO:0000313" key="3">
    <source>
        <dbReference type="Proteomes" id="UP000419017"/>
    </source>
</evidence>
<evidence type="ECO:0000256" key="1">
    <source>
        <dbReference type="SAM" id="Phobius"/>
    </source>
</evidence>
<dbReference type="RefSeq" id="WP_156683444.1">
    <property type="nucleotide sequence ID" value="NZ_CABWIB010000001.1"/>
</dbReference>
<dbReference type="EMBL" id="CABWIB010000001">
    <property type="protein sequence ID" value="VWL85449.1"/>
    <property type="molecule type" value="Genomic_DNA"/>
</dbReference>
<protein>
    <submittedName>
        <fullName evidence="2">Uncharacterized protein</fullName>
    </submittedName>
</protein>
<organism evidence="2 3">
    <name type="scientific">Oceanivirga miroungae</name>
    <dbReference type="NCBI Taxonomy" id="1130046"/>
    <lineage>
        <taxon>Bacteria</taxon>
        <taxon>Fusobacteriati</taxon>
        <taxon>Fusobacteriota</taxon>
        <taxon>Fusobacteriia</taxon>
        <taxon>Fusobacteriales</taxon>
        <taxon>Leptotrichiaceae</taxon>
        <taxon>Oceanivirga</taxon>
    </lineage>
</organism>
<accession>A0A6I8MB12</accession>